<dbReference type="PRINTS" id="PR00080">
    <property type="entry name" value="SDRFAMILY"/>
</dbReference>
<evidence type="ECO:0008006" key="6">
    <source>
        <dbReference type="Google" id="ProtNLM"/>
    </source>
</evidence>
<reference evidence="4 5" key="1">
    <citation type="submission" date="2019-02" db="EMBL/GenBank/DDBJ databases">
        <title>Sequencing the genomes of 1000 actinobacteria strains.</title>
        <authorList>
            <person name="Klenk H.-P."/>
        </authorList>
    </citation>
    <scope>NUCLEOTIDE SEQUENCE [LARGE SCALE GENOMIC DNA]</scope>
    <source>
        <strain evidence="4 5">DSM 45779</strain>
    </source>
</reference>
<protein>
    <recommendedName>
        <fullName evidence="6">Short-subunit dehydrogenase</fullName>
    </recommendedName>
</protein>
<dbReference type="Pfam" id="PF00106">
    <property type="entry name" value="adh_short"/>
    <property type="match status" value="1"/>
</dbReference>
<dbReference type="SUPFAM" id="SSF51735">
    <property type="entry name" value="NAD(P)-binding Rossmann-fold domains"/>
    <property type="match status" value="1"/>
</dbReference>
<keyword evidence="2" id="KW-0560">Oxidoreductase</keyword>
<dbReference type="InterPro" id="IPR020904">
    <property type="entry name" value="Sc_DH/Rdtase_CS"/>
</dbReference>
<dbReference type="PROSITE" id="PS00061">
    <property type="entry name" value="ADH_SHORT"/>
    <property type="match status" value="1"/>
</dbReference>
<comment type="similarity">
    <text evidence="1 3">Belongs to the short-chain dehydrogenases/reductases (SDR) family.</text>
</comment>
<accession>A0A4Q7V0F1</accession>
<evidence type="ECO:0000256" key="3">
    <source>
        <dbReference type="RuleBase" id="RU000363"/>
    </source>
</evidence>
<name>A0A4Q7V0F1_PSEST</name>
<dbReference type="PRINTS" id="PR00081">
    <property type="entry name" value="GDHRDH"/>
</dbReference>
<dbReference type="PANTHER" id="PTHR44196">
    <property type="entry name" value="DEHYDROGENASE/REDUCTASE SDR FAMILY MEMBER 7B"/>
    <property type="match status" value="1"/>
</dbReference>
<dbReference type="Proteomes" id="UP000291591">
    <property type="component" value="Unassembled WGS sequence"/>
</dbReference>
<dbReference type="InterPro" id="IPR002347">
    <property type="entry name" value="SDR_fam"/>
</dbReference>
<dbReference type="PANTHER" id="PTHR44196:SF1">
    <property type="entry name" value="DEHYDROGENASE_REDUCTASE SDR FAMILY MEMBER 7B"/>
    <property type="match status" value="1"/>
</dbReference>
<evidence type="ECO:0000313" key="5">
    <source>
        <dbReference type="Proteomes" id="UP000291591"/>
    </source>
</evidence>
<dbReference type="OrthoDB" id="9810734at2"/>
<dbReference type="GO" id="GO:0016491">
    <property type="term" value="F:oxidoreductase activity"/>
    <property type="evidence" value="ECO:0007669"/>
    <property type="project" value="UniProtKB-KW"/>
</dbReference>
<dbReference type="EMBL" id="SHKL01000001">
    <property type="protein sequence ID" value="RZT87922.1"/>
    <property type="molecule type" value="Genomic_DNA"/>
</dbReference>
<dbReference type="RefSeq" id="WP_130292007.1">
    <property type="nucleotide sequence ID" value="NZ_SHKL01000001.1"/>
</dbReference>
<keyword evidence="5" id="KW-1185">Reference proteome</keyword>
<comment type="caution">
    <text evidence="4">The sequence shown here is derived from an EMBL/GenBank/DDBJ whole genome shotgun (WGS) entry which is preliminary data.</text>
</comment>
<evidence type="ECO:0000313" key="4">
    <source>
        <dbReference type="EMBL" id="RZT87922.1"/>
    </source>
</evidence>
<dbReference type="Gene3D" id="3.40.50.720">
    <property type="entry name" value="NAD(P)-binding Rossmann-like Domain"/>
    <property type="match status" value="1"/>
</dbReference>
<dbReference type="PIRSF" id="PIRSF000126">
    <property type="entry name" value="11-beta-HSD1"/>
    <property type="match status" value="1"/>
</dbReference>
<dbReference type="InterPro" id="IPR036291">
    <property type="entry name" value="NAD(P)-bd_dom_sf"/>
</dbReference>
<dbReference type="AlphaFoldDB" id="A0A4Q7V0F1"/>
<evidence type="ECO:0000256" key="1">
    <source>
        <dbReference type="ARBA" id="ARBA00006484"/>
    </source>
</evidence>
<organism evidence="4 5">
    <name type="scientific">Pseudonocardia sediminis</name>
    <dbReference type="NCBI Taxonomy" id="1397368"/>
    <lineage>
        <taxon>Bacteria</taxon>
        <taxon>Bacillati</taxon>
        <taxon>Actinomycetota</taxon>
        <taxon>Actinomycetes</taxon>
        <taxon>Pseudonocardiales</taxon>
        <taxon>Pseudonocardiaceae</taxon>
        <taxon>Pseudonocardia</taxon>
    </lineage>
</organism>
<evidence type="ECO:0000256" key="2">
    <source>
        <dbReference type="ARBA" id="ARBA00023002"/>
    </source>
</evidence>
<dbReference type="GO" id="GO:0016020">
    <property type="term" value="C:membrane"/>
    <property type="evidence" value="ECO:0007669"/>
    <property type="project" value="TreeGrafter"/>
</dbReference>
<dbReference type="CDD" id="cd05233">
    <property type="entry name" value="SDR_c"/>
    <property type="match status" value="1"/>
</dbReference>
<gene>
    <name evidence="4" type="ORF">EV383_4854</name>
</gene>
<proteinExistence type="inferred from homology"/>
<sequence>MPGWAVVTGASSGIGAAFAVELGRRGHQVLLVGRDQGRLDDVAARVPGSRTLAADLADPAGLAAVQAFLTDPGTSVALLVANAGTGAVGNLVELREPELRETVEVNLTAVACLLRSALLGMLGRGSGGIITVSSSAVDYPAPQHPVYAATKAAVEHLTRTLRAEAGPRGVVVTCVRPGYVRTPFHDRHGADHSEVPAGRWQTPEGVVAAALRAHDGNRAFVDVPRRRVLDRIWPHIEPLRRVLGPIKRKFDKRARVTD</sequence>